<proteinExistence type="inferred from homology"/>
<dbReference type="Proteomes" id="UP000563524">
    <property type="component" value="Unassembled WGS sequence"/>
</dbReference>
<comment type="cofactor">
    <cofactor evidence="2">
        <name>[4Fe-4S] cluster</name>
        <dbReference type="ChEBI" id="CHEBI:49883"/>
    </cofactor>
</comment>
<evidence type="ECO:0000259" key="11">
    <source>
        <dbReference type="Pfam" id="PF00384"/>
    </source>
</evidence>
<evidence type="ECO:0000256" key="3">
    <source>
        <dbReference type="ARBA" id="ARBA00010312"/>
    </source>
</evidence>
<dbReference type="GO" id="GO:0008863">
    <property type="term" value="F:formate dehydrogenase (NAD+) activity"/>
    <property type="evidence" value="ECO:0007669"/>
    <property type="project" value="InterPro"/>
</dbReference>
<keyword evidence="5" id="KW-0500">Molybdenum</keyword>
<evidence type="ECO:0000256" key="9">
    <source>
        <dbReference type="ARBA" id="ARBA00023014"/>
    </source>
</evidence>
<dbReference type="NCBIfam" id="TIGR01701">
    <property type="entry name" value="Fdhalpha-like"/>
    <property type="match status" value="1"/>
</dbReference>
<comment type="similarity">
    <text evidence="3">Belongs to the prokaryotic molybdopterin-containing oxidoreductase family.</text>
</comment>
<evidence type="ECO:0000256" key="4">
    <source>
        <dbReference type="ARBA" id="ARBA00022485"/>
    </source>
</evidence>
<keyword evidence="8" id="KW-0408">Iron</keyword>
<comment type="caution">
    <text evidence="12">The sequence shown here is derived from an EMBL/GenBank/DDBJ whole genome shotgun (WGS) entry which is preliminary data.</text>
</comment>
<evidence type="ECO:0000256" key="1">
    <source>
        <dbReference type="ARBA" id="ARBA00001942"/>
    </source>
</evidence>
<dbReference type="CDD" id="cd02767">
    <property type="entry name" value="MopB_ydeP"/>
    <property type="match status" value="1"/>
</dbReference>
<dbReference type="PIRSF" id="PIRSF000144">
    <property type="entry name" value="CbbBc"/>
    <property type="match status" value="1"/>
</dbReference>
<reference evidence="12 13" key="1">
    <citation type="submission" date="2020-08" db="EMBL/GenBank/DDBJ databases">
        <title>Genomic Encyclopedia of Type Strains, Phase IV (KMG-IV): sequencing the most valuable type-strain genomes for metagenomic binning, comparative biology and taxonomic classification.</title>
        <authorList>
            <person name="Goeker M."/>
        </authorList>
    </citation>
    <scope>NUCLEOTIDE SEQUENCE [LARGE SCALE GENOMIC DNA]</scope>
    <source>
        <strain evidence="12 13">DSM 102850</strain>
    </source>
</reference>
<evidence type="ECO:0000256" key="6">
    <source>
        <dbReference type="ARBA" id="ARBA00022723"/>
    </source>
</evidence>
<dbReference type="PANTHER" id="PTHR43105">
    <property type="entry name" value="RESPIRATORY NITRATE REDUCTASE"/>
    <property type="match status" value="1"/>
</dbReference>
<dbReference type="InterPro" id="IPR037951">
    <property type="entry name" value="MopB_CT_YdeP"/>
</dbReference>
<keyword evidence="9" id="KW-0411">Iron-sulfur</keyword>
<protein>
    <submittedName>
        <fullName evidence="12">Molybdopterin-dependent oxidoreductase alpha subunit</fullName>
    </submittedName>
</protein>
<organism evidence="12 13">
    <name type="scientific">Parvularcula dongshanensis</name>
    <dbReference type="NCBI Taxonomy" id="1173995"/>
    <lineage>
        <taxon>Bacteria</taxon>
        <taxon>Pseudomonadati</taxon>
        <taxon>Pseudomonadota</taxon>
        <taxon>Alphaproteobacteria</taxon>
        <taxon>Parvularculales</taxon>
        <taxon>Parvularculaceae</taxon>
        <taxon>Parvularcula</taxon>
    </lineage>
</organism>
<dbReference type="GO" id="GO:0051539">
    <property type="term" value="F:4 iron, 4 sulfur cluster binding"/>
    <property type="evidence" value="ECO:0007669"/>
    <property type="project" value="UniProtKB-KW"/>
</dbReference>
<sequence>MTDETDTPTHDPMGPDEGTVRYDGPHGGWGSMEGMYKVLRETGGGPEATKTLLRQNKPGGFMCVSCAWTKPANPHPVEFCENGAKATFWEQTPKQCGPDFFAKHTISELKEWPDYELERVGRLTHPMRLDREADRYVPCSWDEAYQAIGTELKALDPKSTVFYASGRASLETSYLYALFARLYGHNNLPDSSNMCHETTSVALKKVIGSSVGTCVLEDFEHCDAIFFFGQNSGTNSPRFLHPLKAAVDRGCKIVTFNPVREKGLIEFVDPQNPIQMATRKPTQISSLYLQVRPGGDIAALMGLCKHLLDAEDERGDVLDRDFIEQHTNGFEEFEAAARGTSWEDIEREAGLTREMLKSAADVYLGAKNVIGIYGMGLTQHTHGWLNIAMFASFLMLRGNMGRKGAGISPVRGHSNVQGQRTVGISEKPELVPLDKLEAMFGFEAPREEGMNTVHACEGILDGKVRAFIGLGGNFVRAIPDIRRMEPAWERMRLTVQIATKLNRSHLINGEVAYLLPCLGRTEEDLQSGGPQVVTMEDSLSCVHGSVGKKRPASDSLRSEIAIVAGIAKATLPENPNVHWDAWTGDYGLVRDLIAKTYPDEFHDMSARMFTPGGFYRGNAVRDRVWKTDSGKAEFIVPNTLYSGKVPDAPGRYRLITMRSNDQFNTTIYGFSDRLRGIEGKRDVLFMNRDDIRRAGLVVGQRVDLVGDAEDGETREVCGLEVLPFDLPDGCLGAYYPEANPLVPLHLHDELSQTPAYKTVPVRIRAGNAA</sequence>
<evidence type="ECO:0000256" key="7">
    <source>
        <dbReference type="ARBA" id="ARBA00023002"/>
    </source>
</evidence>
<feature type="domain" description="Molybdopterin oxidoreductase" evidence="11">
    <location>
        <begin position="122"/>
        <end position="492"/>
    </location>
</feature>
<dbReference type="SUPFAM" id="SSF53706">
    <property type="entry name" value="Formate dehydrogenase/DMSO reductase, domains 1-3"/>
    <property type="match status" value="1"/>
</dbReference>
<dbReference type="Pfam" id="PF00384">
    <property type="entry name" value="Molybdopterin"/>
    <property type="match status" value="1"/>
</dbReference>
<keyword evidence="6" id="KW-0479">Metal-binding</keyword>
<feature type="region of interest" description="Disordered" evidence="10">
    <location>
        <begin position="1"/>
        <end position="26"/>
    </location>
</feature>
<accession>A0A840I7E3</accession>
<dbReference type="InterPro" id="IPR050123">
    <property type="entry name" value="Prok_molybdopt-oxidoreductase"/>
</dbReference>
<evidence type="ECO:0000313" key="13">
    <source>
        <dbReference type="Proteomes" id="UP000563524"/>
    </source>
</evidence>
<dbReference type="CDD" id="cd02787">
    <property type="entry name" value="MopB_CT_ydeP"/>
    <property type="match status" value="1"/>
</dbReference>
<dbReference type="InterPro" id="IPR010046">
    <property type="entry name" value="Mopterin_OxRdtse_a_bac"/>
</dbReference>
<evidence type="ECO:0000256" key="10">
    <source>
        <dbReference type="SAM" id="MobiDB-lite"/>
    </source>
</evidence>
<name>A0A840I7E3_9PROT</name>
<dbReference type="GO" id="GO:0030151">
    <property type="term" value="F:molybdenum ion binding"/>
    <property type="evidence" value="ECO:0007669"/>
    <property type="project" value="InterPro"/>
</dbReference>
<dbReference type="InterPro" id="IPR041953">
    <property type="entry name" value="YdeP_MopB"/>
</dbReference>
<dbReference type="GO" id="GO:0016020">
    <property type="term" value="C:membrane"/>
    <property type="evidence" value="ECO:0007669"/>
    <property type="project" value="TreeGrafter"/>
</dbReference>
<evidence type="ECO:0000256" key="5">
    <source>
        <dbReference type="ARBA" id="ARBA00022505"/>
    </source>
</evidence>
<evidence type="ECO:0000256" key="8">
    <source>
        <dbReference type="ARBA" id="ARBA00023004"/>
    </source>
</evidence>
<dbReference type="Gene3D" id="3.40.50.740">
    <property type="match status" value="1"/>
</dbReference>
<dbReference type="Gene3D" id="3.40.228.10">
    <property type="entry name" value="Dimethylsulfoxide Reductase, domain 2"/>
    <property type="match status" value="1"/>
</dbReference>
<keyword evidence="7" id="KW-0560">Oxidoreductase</keyword>
<dbReference type="PANTHER" id="PTHR43105:SF4">
    <property type="entry name" value="PROTEIN YDEP"/>
    <property type="match status" value="1"/>
</dbReference>
<comment type="cofactor">
    <cofactor evidence="1">
        <name>Mo-bis(molybdopterin guanine dinucleotide)</name>
        <dbReference type="ChEBI" id="CHEBI:60539"/>
    </cofactor>
</comment>
<dbReference type="RefSeq" id="WP_221401050.1">
    <property type="nucleotide sequence ID" value="NZ_JACHOB010000006.1"/>
</dbReference>
<keyword evidence="4" id="KW-0004">4Fe-4S</keyword>
<keyword evidence="13" id="KW-1185">Reference proteome</keyword>
<evidence type="ECO:0000313" key="12">
    <source>
        <dbReference type="EMBL" id="MBB4660173.1"/>
    </source>
</evidence>
<dbReference type="EMBL" id="JACHOB010000006">
    <property type="protein sequence ID" value="MBB4660173.1"/>
    <property type="molecule type" value="Genomic_DNA"/>
</dbReference>
<dbReference type="AlphaFoldDB" id="A0A840I7E3"/>
<evidence type="ECO:0000256" key="2">
    <source>
        <dbReference type="ARBA" id="ARBA00001966"/>
    </source>
</evidence>
<dbReference type="SUPFAM" id="SSF50692">
    <property type="entry name" value="ADC-like"/>
    <property type="match status" value="1"/>
</dbReference>
<dbReference type="InterPro" id="IPR009010">
    <property type="entry name" value="Asp_de-COase-like_dom_sf"/>
</dbReference>
<gene>
    <name evidence="12" type="ORF">GGQ59_002717</name>
</gene>
<dbReference type="InterPro" id="IPR006656">
    <property type="entry name" value="Mopterin_OxRdtase"/>
</dbReference>